<dbReference type="AlphaFoldDB" id="A0A0C1R7J7"/>
<evidence type="ECO:0000313" key="4">
    <source>
        <dbReference type="EMBL" id="KIE46486.1"/>
    </source>
</evidence>
<sequence length="487" mass="54614">MEDIKGKKNKVKLVTLSAIIILFLAYLAGCGIDLWKKDSKEKDAPPKIEANEDIPKYDGEKSKAISYVYTTKRELTLTFSGMGDENMMKQLLDELDKFQIKAVFFLPGMRVAEEPEIAKDILKRGHEIENNTLNRVDLTELSYQNIYKEIQKTNEIIKKETGVSPKYLRTKSGSYNDDVCLAAAQSGLEAIITYSVNPKDWDMKSAKEIGDYIAKYITRGGIIALNADKNPAVIQSIPLIAKAVDDVGYKLVPLGKLIEGSYERKPLQSIKGYDAAKINEKIVESQYDIVYKVNTDKKEIALTFDDWGRDITITKILDILDKYNIKASFFLRGNGVEKNPNLAKAIAEAGHDVANHTYSHPVITNITPEKLQYEVVKCHQVLTEAIQQQPKMFFRPPTGEINEATAKIIADCGYKTISLFDVSPHDWDVKNSAEDIVNFILENTGKGSVILLHLQDEISTVEALPVIIENLKSMGYSFATISELMNK</sequence>
<dbReference type="GO" id="GO:0005975">
    <property type="term" value="P:carbohydrate metabolic process"/>
    <property type="evidence" value="ECO:0007669"/>
    <property type="project" value="InterPro"/>
</dbReference>
<dbReference type="InterPro" id="IPR011330">
    <property type="entry name" value="Glyco_hydro/deAcase_b/a-brl"/>
</dbReference>
<evidence type="ECO:0000256" key="2">
    <source>
        <dbReference type="ARBA" id="ARBA00022801"/>
    </source>
</evidence>
<organism evidence="4 5">
    <name type="scientific">Clostridium argentinense CDC 2741</name>
    <dbReference type="NCBI Taxonomy" id="1418104"/>
    <lineage>
        <taxon>Bacteria</taxon>
        <taxon>Bacillati</taxon>
        <taxon>Bacillota</taxon>
        <taxon>Clostridia</taxon>
        <taxon>Eubacteriales</taxon>
        <taxon>Clostridiaceae</taxon>
        <taxon>Clostridium</taxon>
    </lineage>
</organism>
<dbReference type="Gene3D" id="3.20.20.370">
    <property type="entry name" value="Glycoside hydrolase/deacetylase"/>
    <property type="match status" value="2"/>
</dbReference>
<dbReference type="OrthoDB" id="9806342at2"/>
<name>A0A0C1R7J7_9CLOT</name>
<dbReference type="InterPro" id="IPR002509">
    <property type="entry name" value="NODB_dom"/>
</dbReference>
<dbReference type="GO" id="GO:0046872">
    <property type="term" value="F:metal ion binding"/>
    <property type="evidence" value="ECO:0007669"/>
    <property type="project" value="UniProtKB-KW"/>
</dbReference>
<dbReference type="SUPFAM" id="SSF88713">
    <property type="entry name" value="Glycoside hydrolase/deacetylase"/>
    <property type="match status" value="2"/>
</dbReference>
<accession>A0A0C1R7J7</accession>
<dbReference type="Pfam" id="PF01522">
    <property type="entry name" value="Polysacc_deac_1"/>
    <property type="match status" value="2"/>
</dbReference>
<dbReference type="PROSITE" id="PS51677">
    <property type="entry name" value="NODB"/>
    <property type="match status" value="2"/>
</dbReference>
<protein>
    <submittedName>
        <fullName evidence="4">Polysaccharide deacetylase family sporulation protein PdaB</fullName>
    </submittedName>
</protein>
<dbReference type="GO" id="GO:0016020">
    <property type="term" value="C:membrane"/>
    <property type="evidence" value="ECO:0007669"/>
    <property type="project" value="TreeGrafter"/>
</dbReference>
<feature type="domain" description="NodB homology" evidence="3">
    <location>
        <begin position="73"/>
        <end position="252"/>
    </location>
</feature>
<dbReference type="EMBL" id="AYSO01000017">
    <property type="protein sequence ID" value="KIE46486.1"/>
    <property type="molecule type" value="Genomic_DNA"/>
</dbReference>
<dbReference type="InterPro" id="IPR050248">
    <property type="entry name" value="Polysacc_deacetylase_ArnD"/>
</dbReference>
<evidence type="ECO:0000313" key="5">
    <source>
        <dbReference type="Proteomes" id="UP000031366"/>
    </source>
</evidence>
<dbReference type="CDD" id="cd10917">
    <property type="entry name" value="CE4_NodB_like_6s_7s"/>
    <property type="match status" value="2"/>
</dbReference>
<dbReference type="Proteomes" id="UP000031366">
    <property type="component" value="Unassembled WGS sequence"/>
</dbReference>
<dbReference type="PANTHER" id="PTHR10587">
    <property type="entry name" value="GLYCOSYL TRANSFERASE-RELATED"/>
    <property type="match status" value="1"/>
</dbReference>
<dbReference type="STRING" id="29341.RSJ17_16565"/>
<dbReference type="RefSeq" id="WP_052268129.1">
    <property type="nucleotide sequence ID" value="NZ_AYSO01000017.1"/>
</dbReference>
<keyword evidence="2" id="KW-0378">Hydrolase</keyword>
<keyword evidence="1" id="KW-0479">Metal-binding</keyword>
<keyword evidence="5" id="KW-1185">Reference proteome</keyword>
<comment type="caution">
    <text evidence="4">The sequence shown here is derived from an EMBL/GenBank/DDBJ whole genome shotgun (WGS) entry which is preliminary data.</text>
</comment>
<dbReference type="GO" id="GO:0016810">
    <property type="term" value="F:hydrolase activity, acting on carbon-nitrogen (but not peptide) bonds"/>
    <property type="evidence" value="ECO:0007669"/>
    <property type="project" value="InterPro"/>
</dbReference>
<dbReference type="PANTHER" id="PTHR10587:SF133">
    <property type="entry name" value="CHITIN DEACETYLASE 1-RELATED"/>
    <property type="match status" value="1"/>
</dbReference>
<evidence type="ECO:0000259" key="3">
    <source>
        <dbReference type="PROSITE" id="PS51677"/>
    </source>
</evidence>
<proteinExistence type="predicted"/>
<reference evidence="4 5" key="1">
    <citation type="journal article" date="2015" name="Infect. Genet. Evol.">
        <title>Genomic sequences of six botulinum neurotoxin-producing strains representing three clostridial species illustrate the mobility and diversity of botulinum neurotoxin genes.</title>
        <authorList>
            <person name="Smith T.J."/>
            <person name="Hill K.K."/>
            <person name="Xie G."/>
            <person name="Foley B.T."/>
            <person name="Williamson C.H."/>
            <person name="Foster J.T."/>
            <person name="Johnson S.L."/>
            <person name="Chertkov O."/>
            <person name="Teshima H."/>
            <person name="Gibbons H.S."/>
            <person name="Johnsky L.A."/>
            <person name="Karavis M.A."/>
            <person name="Smith L.A."/>
        </authorList>
    </citation>
    <scope>NUCLEOTIDE SEQUENCE [LARGE SCALE GENOMIC DNA]</scope>
    <source>
        <strain evidence="4 5">CDC 2741</strain>
    </source>
</reference>
<gene>
    <name evidence="4" type="primary">pdaB</name>
    <name evidence="4" type="ORF">U732_1790</name>
</gene>
<evidence type="ECO:0000256" key="1">
    <source>
        <dbReference type="ARBA" id="ARBA00022723"/>
    </source>
</evidence>
<feature type="domain" description="NodB homology" evidence="3">
    <location>
        <begin position="298"/>
        <end position="479"/>
    </location>
</feature>